<organism evidence="1">
    <name type="scientific">viral metagenome</name>
    <dbReference type="NCBI Taxonomy" id="1070528"/>
    <lineage>
        <taxon>unclassified sequences</taxon>
        <taxon>metagenomes</taxon>
        <taxon>organismal metagenomes</taxon>
    </lineage>
</organism>
<dbReference type="EMBL" id="MT141375">
    <property type="protein sequence ID" value="QJA59574.1"/>
    <property type="molecule type" value="Genomic_DNA"/>
</dbReference>
<protein>
    <submittedName>
        <fullName evidence="1">Uncharacterized protein</fullName>
    </submittedName>
</protein>
<sequence length="121" mass="13004">MARVTEQDVIKLMDTALTEEEMTPFLELANVQVTASLTGKGLGSEQLKKIELNLAACFACAKDPYVVKQTTGRHTVEYAGKFGDLLRANPYGQIALLLDTSGTLAALTTARSAAKVETLEL</sequence>
<accession>A0A6M3IQL8</accession>
<reference evidence="1" key="1">
    <citation type="submission" date="2020-03" db="EMBL/GenBank/DDBJ databases">
        <title>The deep terrestrial virosphere.</title>
        <authorList>
            <person name="Holmfeldt K."/>
            <person name="Nilsson E."/>
            <person name="Simone D."/>
            <person name="Lopez-Fernandez M."/>
            <person name="Wu X."/>
            <person name="de Brujin I."/>
            <person name="Lundin D."/>
            <person name="Andersson A."/>
            <person name="Bertilsson S."/>
            <person name="Dopson M."/>
        </authorList>
    </citation>
    <scope>NUCLEOTIDE SEQUENCE</scope>
    <source>
        <strain evidence="1">MM415B01265</strain>
    </source>
</reference>
<name>A0A6M3IQL8_9ZZZZ</name>
<proteinExistence type="predicted"/>
<gene>
    <name evidence="1" type="ORF">MM415B01265_0019</name>
</gene>
<evidence type="ECO:0000313" key="1">
    <source>
        <dbReference type="EMBL" id="QJA59574.1"/>
    </source>
</evidence>
<dbReference type="AlphaFoldDB" id="A0A6M3IQL8"/>